<dbReference type="OrthoDB" id="840060at2"/>
<name>A0A1I3QPV9_9FLAO</name>
<accession>A0A1I3QPV9</accession>
<dbReference type="RefSeq" id="WP_090678721.1">
    <property type="nucleotide sequence ID" value="NZ_FORU01000006.1"/>
</dbReference>
<keyword evidence="2" id="KW-1185">Reference proteome</keyword>
<protein>
    <submittedName>
        <fullName evidence="1">Uncharacterized protein</fullName>
    </submittedName>
</protein>
<proteinExistence type="predicted"/>
<dbReference type="AlphaFoldDB" id="A0A1I3QPV9"/>
<sequence>MKTRHMFDYAKTVLESVSFDPKLFYKELEKAIGSLLPYDMEQLVQWLDSFVQGKPELRDCLVLIDK</sequence>
<reference evidence="2" key="1">
    <citation type="submission" date="2016-10" db="EMBL/GenBank/DDBJ databases">
        <authorList>
            <person name="Varghese N."/>
            <person name="Submissions S."/>
        </authorList>
    </citation>
    <scope>NUCLEOTIDE SEQUENCE [LARGE SCALE GENOMIC DNA]</scope>
    <source>
        <strain evidence="2">DSM 26542</strain>
    </source>
</reference>
<evidence type="ECO:0000313" key="2">
    <source>
        <dbReference type="Proteomes" id="UP000243887"/>
    </source>
</evidence>
<dbReference type="EMBL" id="FORU01000006">
    <property type="protein sequence ID" value="SFJ36233.1"/>
    <property type="molecule type" value="Genomic_DNA"/>
</dbReference>
<dbReference type="Proteomes" id="UP000243887">
    <property type="component" value="Unassembled WGS sequence"/>
</dbReference>
<organism evidence="1 2">
    <name type="scientific">Myroides guanonis</name>
    <dbReference type="NCBI Taxonomy" id="1150112"/>
    <lineage>
        <taxon>Bacteria</taxon>
        <taxon>Pseudomonadati</taxon>
        <taxon>Bacteroidota</taxon>
        <taxon>Flavobacteriia</taxon>
        <taxon>Flavobacteriales</taxon>
        <taxon>Flavobacteriaceae</taxon>
        <taxon>Myroides</taxon>
    </lineage>
</organism>
<dbReference type="STRING" id="1150112.SAMN04487893_10682"/>
<gene>
    <name evidence="1" type="ORF">SAMN04487893_10682</name>
</gene>
<evidence type="ECO:0000313" key="1">
    <source>
        <dbReference type="EMBL" id="SFJ36233.1"/>
    </source>
</evidence>